<dbReference type="CDD" id="cd00082">
    <property type="entry name" value="HisKA"/>
    <property type="match status" value="1"/>
</dbReference>
<keyword evidence="8 12" id="KW-1133">Transmembrane helix</keyword>
<accession>A0ABQ3T428</accession>
<dbReference type="SUPFAM" id="SSF47384">
    <property type="entry name" value="Homodimeric domain of signal transducing histidine kinase"/>
    <property type="match status" value="1"/>
</dbReference>
<dbReference type="Proteomes" id="UP000608522">
    <property type="component" value="Unassembled WGS sequence"/>
</dbReference>
<dbReference type="Gene3D" id="1.10.287.130">
    <property type="match status" value="1"/>
</dbReference>
<dbReference type="InterPro" id="IPR003660">
    <property type="entry name" value="HAMP_dom"/>
</dbReference>
<comment type="caution">
    <text evidence="16">The sequence shown here is derived from an EMBL/GenBank/DDBJ whole genome shotgun (WGS) entry which is preliminary data.</text>
</comment>
<dbReference type="SMART" id="SM00388">
    <property type="entry name" value="HisKA"/>
    <property type="match status" value="1"/>
</dbReference>
<dbReference type="InterPro" id="IPR003594">
    <property type="entry name" value="HATPase_dom"/>
</dbReference>
<feature type="domain" description="HAMP" evidence="15">
    <location>
        <begin position="195"/>
        <end position="248"/>
    </location>
</feature>
<keyword evidence="5" id="KW-0808">Transferase</keyword>
<proteinExistence type="predicted"/>
<evidence type="ECO:0000256" key="8">
    <source>
        <dbReference type="ARBA" id="ARBA00022989"/>
    </source>
</evidence>
<dbReference type="PROSITE" id="PS50885">
    <property type="entry name" value="HAMP"/>
    <property type="match status" value="1"/>
</dbReference>
<dbReference type="Gene3D" id="3.30.565.10">
    <property type="entry name" value="Histidine kinase-like ATPase, C-terminal domain"/>
    <property type="match status" value="1"/>
</dbReference>
<dbReference type="Pfam" id="PF02518">
    <property type="entry name" value="HATPase_c"/>
    <property type="match status" value="1"/>
</dbReference>
<organism evidence="16 17">
    <name type="scientific">Streptomyces spororaveus</name>
    <dbReference type="NCBI Taxonomy" id="284039"/>
    <lineage>
        <taxon>Bacteria</taxon>
        <taxon>Bacillati</taxon>
        <taxon>Actinomycetota</taxon>
        <taxon>Actinomycetes</taxon>
        <taxon>Kitasatosporales</taxon>
        <taxon>Streptomycetaceae</taxon>
        <taxon>Streptomyces</taxon>
    </lineage>
</organism>
<keyword evidence="17" id="KW-1185">Reference proteome</keyword>
<dbReference type="SMART" id="SM00304">
    <property type="entry name" value="HAMP"/>
    <property type="match status" value="1"/>
</dbReference>
<sequence length="472" mass="49406">MVLMGAAALLLCIPLADAYARGRTEHLLLQRRSEAVRFADLADRMRTAADRAELSAEIGRYAQLYGAGVVVVDSSGATVARAGSGPAAEAATNAATDTASAPGGSAGGSTDGADARRRALTGRSTDRLPTLRPWGPRTVVLAEPVGRDERVSGAVLMAVPTDASRRDVTVRWSLIGAGAFGAFAAAALVAAGIARWLMRPVLDLDRAVGRLTAGSLQARAVSATGPPELRHLRQHFNTMAEAMADSIGRQRDFVADASHQLRNPLATLVLRLENVEPHIAPGPGLAEHGRALDEAERLEELLDGLLALARVESGTAELGDEDVSRKVRDRVTAWTPVFGAAGVELVATGLAEGLRARALPDATGRILDALLDNAVKFVPRDGRVEVRAAPSVDGSTAVVRVVDDGPGVPEEQLPLLLRRFARSPEHQNVPGSGLGLAIADEIARISGGRLDVGRNEPHGLVVELRLPSPPPG</sequence>
<evidence type="ECO:0000256" key="5">
    <source>
        <dbReference type="ARBA" id="ARBA00022679"/>
    </source>
</evidence>
<dbReference type="Gene3D" id="6.10.340.10">
    <property type="match status" value="1"/>
</dbReference>
<keyword evidence="9" id="KW-0902">Two-component regulatory system</keyword>
<keyword evidence="7 16" id="KW-0418">Kinase</keyword>
<dbReference type="Pfam" id="PF00672">
    <property type="entry name" value="HAMP"/>
    <property type="match status" value="1"/>
</dbReference>
<evidence type="ECO:0000256" key="9">
    <source>
        <dbReference type="ARBA" id="ARBA00023012"/>
    </source>
</evidence>
<evidence type="ECO:0000313" key="16">
    <source>
        <dbReference type="EMBL" id="GHI75127.1"/>
    </source>
</evidence>
<dbReference type="SUPFAM" id="SSF158472">
    <property type="entry name" value="HAMP domain-like"/>
    <property type="match status" value="1"/>
</dbReference>
<keyword evidence="10 12" id="KW-0472">Membrane</keyword>
<gene>
    <name evidence="16" type="ORF">Sspor_06880</name>
</gene>
<dbReference type="EMBL" id="BNED01000005">
    <property type="protein sequence ID" value="GHI75127.1"/>
    <property type="molecule type" value="Genomic_DNA"/>
</dbReference>
<dbReference type="PANTHER" id="PTHR45436:SF5">
    <property type="entry name" value="SENSOR HISTIDINE KINASE TRCS"/>
    <property type="match status" value="1"/>
</dbReference>
<dbReference type="CDD" id="cd00075">
    <property type="entry name" value="HATPase"/>
    <property type="match status" value="1"/>
</dbReference>
<feature type="chain" id="PRO_5046495017" description="histidine kinase" evidence="13">
    <location>
        <begin position="19"/>
        <end position="472"/>
    </location>
</feature>
<comment type="catalytic activity">
    <reaction evidence="1">
        <text>ATP + protein L-histidine = ADP + protein N-phospho-L-histidine.</text>
        <dbReference type="EC" id="2.7.13.3"/>
    </reaction>
</comment>
<evidence type="ECO:0000256" key="7">
    <source>
        <dbReference type="ARBA" id="ARBA00022777"/>
    </source>
</evidence>
<dbReference type="InterPro" id="IPR005467">
    <property type="entry name" value="His_kinase_dom"/>
</dbReference>
<name>A0ABQ3T428_9ACTN</name>
<feature type="region of interest" description="Disordered" evidence="11">
    <location>
        <begin position="86"/>
        <end position="115"/>
    </location>
</feature>
<feature type="domain" description="Histidine kinase" evidence="14">
    <location>
        <begin position="256"/>
        <end position="470"/>
    </location>
</feature>
<evidence type="ECO:0000256" key="13">
    <source>
        <dbReference type="SAM" id="SignalP"/>
    </source>
</evidence>
<keyword evidence="6 12" id="KW-0812">Transmembrane</keyword>
<evidence type="ECO:0000256" key="11">
    <source>
        <dbReference type="SAM" id="MobiDB-lite"/>
    </source>
</evidence>
<dbReference type="PRINTS" id="PR00344">
    <property type="entry name" value="BCTRLSENSOR"/>
</dbReference>
<dbReference type="SUPFAM" id="SSF55874">
    <property type="entry name" value="ATPase domain of HSP90 chaperone/DNA topoisomerase II/histidine kinase"/>
    <property type="match status" value="1"/>
</dbReference>
<evidence type="ECO:0000256" key="2">
    <source>
        <dbReference type="ARBA" id="ARBA00004236"/>
    </source>
</evidence>
<comment type="subcellular location">
    <subcellularLocation>
        <location evidence="2">Cell membrane</location>
    </subcellularLocation>
</comment>
<evidence type="ECO:0000256" key="12">
    <source>
        <dbReference type="SAM" id="Phobius"/>
    </source>
</evidence>
<reference evidence="17" key="1">
    <citation type="submission" date="2023-07" db="EMBL/GenBank/DDBJ databases">
        <title>Whole genome shotgun sequence of Streptomyces spororaveus NBRC 15456.</title>
        <authorList>
            <person name="Komaki H."/>
            <person name="Tamura T."/>
        </authorList>
    </citation>
    <scope>NUCLEOTIDE SEQUENCE [LARGE SCALE GENOMIC DNA]</scope>
    <source>
        <strain evidence="17">NBRC 15456</strain>
    </source>
</reference>
<dbReference type="PROSITE" id="PS50109">
    <property type="entry name" value="HIS_KIN"/>
    <property type="match status" value="1"/>
</dbReference>
<feature type="transmembrane region" description="Helical" evidence="12">
    <location>
        <begin position="172"/>
        <end position="197"/>
    </location>
</feature>
<evidence type="ECO:0000259" key="14">
    <source>
        <dbReference type="PROSITE" id="PS50109"/>
    </source>
</evidence>
<protein>
    <recommendedName>
        <fullName evidence="3">histidine kinase</fullName>
        <ecNumber evidence="3">2.7.13.3</ecNumber>
    </recommendedName>
</protein>
<dbReference type="InterPro" id="IPR050428">
    <property type="entry name" value="TCS_sensor_his_kinase"/>
</dbReference>
<dbReference type="Pfam" id="PF00512">
    <property type="entry name" value="HisKA"/>
    <property type="match status" value="1"/>
</dbReference>
<keyword evidence="13" id="KW-0732">Signal</keyword>
<evidence type="ECO:0000256" key="10">
    <source>
        <dbReference type="ARBA" id="ARBA00023136"/>
    </source>
</evidence>
<dbReference type="GO" id="GO:0016301">
    <property type="term" value="F:kinase activity"/>
    <property type="evidence" value="ECO:0007669"/>
    <property type="project" value="UniProtKB-KW"/>
</dbReference>
<feature type="signal peptide" evidence="13">
    <location>
        <begin position="1"/>
        <end position="18"/>
    </location>
</feature>
<evidence type="ECO:0000256" key="4">
    <source>
        <dbReference type="ARBA" id="ARBA00022553"/>
    </source>
</evidence>
<keyword evidence="4" id="KW-0597">Phosphoprotein</keyword>
<dbReference type="CDD" id="cd06225">
    <property type="entry name" value="HAMP"/>
    <property type="match status" value="1"/>
</dbReference>
<dbReference type="InterPro" id="IPR003661">
    <property type="entry name" value="HisK_dim/P_dom"/>
</dbReference>
<evidence type="ECO:0000313" key="17">
    <source>
        <dbReference type="Proteomes" id="UP000608522"/>
    </source>
</evidence>
<dbReference type="InterPro" id="IPR036097">
    <property type="entry name" value="HisK_dim/P_sf"/>
</dbReference>
<evidence type="ECO:0000259" key="15">
    <source>
        <dbReference type="PROSITE" id="PS50885"/>
    </source>
</evidence>
<dbReference type="InterPro" id="IPR004358">
    <property type="entry name" value="Sig_transdc_His_kin-like_C"/>
</dbReference>
<evidence type="ECO:0000256" key="6">
    <source>
        <dbReference type="ARBA" id="ARBA00022692"/>
    </source>
</evidence>
<dbReference type="EC" id="2.7.13.3" evidence="3"/>
<dbReference type="PANTHER" id="PTHR45436">
    <property type="entry name" value="SENSOR HISTIDINE KINASE YKOH"/>
    <property type="match status" value="1"/>
</dbReference>
<evidence type="ECO:0000256" key="3">
    <source>
        <dbReference type="ARBA" id="ARBA00012438"/>
    </source>
</evidence>
<evidence type="ECO:0000256" key="1">
    <source>
        <dbReference type="ARBA" id="ARBA00000085"/>
    </source>
</evidence>
<feature type="compositionally biased region" description="Low complexity" evidence="11">
    <location>
        <begin position="86"/>
        <end position="103"/>
    </location>
</feature>
<dbReference type="InterPro" id="IPR036890">
    <property type="entry name" value="HATPase_C_sf"/>
</dbReference>
<dbReference type="SMART" id="SM00387">
    <property type="entry name" value="HATPase_c"/>
    <property type="match status" value="1"/>
</dbReference>